<name>H8KLT1_SOLCM</name>
<feature type="signal peptide" evidence="1">
    <location>
        <begin position="1"/>
        <end position="25"/>
    </location>
</feature>
<evidence type="ECO:0000256" key="1">
    <source>
        <dbReference type="SAM" id="SignalP"/>
    </source>
</evidence>
<dbReference type="HOGENOM" id="CLU_828743_0_0_10"/>
<dbReference type="Gene3D" id="2.180.10.10">
    <property type="entry name" value="RHS repeat-associated core"/>
    <property type="match status" value="1"/>
</dbReference>
<dbReference type="EMBL" id="CP003349">
    <property type="protein sequence ID" value="AFD09235.1"/>
    <property type="molecule type" value="Genomic_DNA"/>
</dbReference>
<accession>H8KLT1</accession>
<dbReference type="STRING" id="929556.Solca_4245"/>
<keyword evidence="3" id="KW-1185">Reference proteome</keyword>
<evidence type="ECO:0000313" key="2">
    <source>
        <dbReference type="EMBL" id="AFD09235.1"/>
    </source>
</evidence>
<protein>
    <recommendedName>
        <fullName evidence="4">RHS repeat protein</fullName>
    </recommendedName>
</protein>
<proteinExistence type="predicted"/>
<gene>
    <name evidence="2" type="ordered locus">Solca_4245</name>
</gene>
<evidence type="ECO:0000313" key="3">
    <source>
        <dbReference type="Proteomes" id="UP000007590"/>
    </source>
</evidence>
<dbReference type="AlphaFoldDB" id="H8KLT1"/>
<evidence type="ECO:0008006" key="4">
    <source>
        <dbReference type="Google" id="ProtNLM"/>
    </source>
</evidence>
<organism evidence="2 3">
    <name type="scientific">Solitalea canadensis (strain ATCC 29591 / DSM 3403 / JCM 21819 / LMG 8368 / NBRC 15130 / NCIMB 12057 / USAM 9D)</name>
    <name type="common">Flexibacter canadensis</name>
    <dbReference type="NCBI Taxonomy" id="929556"/>
    <lineage>
        <taxon>Bacteria</taxon>
        <taxon>Pseudomonadati</taxon>
        <taxon>Bacteroidota</taxon>
        <taxon>Sphingobacteriia</taxon>
        <taxon>Sphingobacteriales</taxon>
        <taxon>Sphingobacteriaceae</taxon>
        <taxon>Solitalea</taxon>
    </lineage>
</organism>
<sequence>MKFKGFLILSTLSICLFSCSKFEYADIITKVDNKGEVKKIKDKNGTLSSEFFYDEYGRLEKFESYQMANGNSQFNSKRKVLQAIEAKKNAVKGIESSTKITDALATGSISYYRRFRYSSSGTLASIVSYYYDNSTNKLMIGDSTVYVANKDGKLVSGKLWNFYDYAPDEPEFVNNETYYYDAIGQLIKIKYDFIDYPEENYEDVFTYDARGNVVPKALVADKVGDERHEITRVVKYDNSPNVVGSNGILLLLGSQSDNGVLYLSKNNVLENIDEEKFIATNGSSRSLTAKAKSVFVYGANGKPTSQEVVITNTANIYGNINSSTVSYKHFFEYVQ</sequence>
<dbReference type="KEGG" id="scn:Solca_4245"/>
<dbReference type="OrthoDB" id="9765204at2"/>
<reference evidence="2" key="1">
    <citation type="submission" date="2012-02" db="EMBL/GenBank/DDBJ databases">
        <title>The complete genome of Solitalea canadensis DSM 3403.</title>
        <authorList>
            <consortium name="US DOE Joint Genome Institute (JGI-PGF)"/>
            <person name="Lucas S."/>
            <person name="Copeland A."/>
            <person name="Lapidus A."/>
            <person name="Glavina del Rio T."/>
            <person name="Dalin E."/>
            <person name="Tice H."/>
            <person name="Bruce D."/>
            <person name="Goodwin L."/>
            <person name="Pitluck S."/>
            <person name="Peters L."/>
            <person name="Ovchinnikova G."/>
            <person name="Lu M."/>
            <person name="Kyrpides N."/>
            <person name="Mavromatis K."/>
            <person name="Ivanova N."/>
            <person name="Brettin T."/>
            <person name="Detter J.C."/>
            <person name="Han C."/>
            <person name="Larimer F."/>
            <person name="Land M."/>
            <person name="Hauser L."/>
            <person name="Markowitz V."/>
            <person name="Cheng J.-F."/>
            <person name="Hugenholtz P."/>
            <person name="Woyke T."/>
            <person name="Wu D."/>
            <person name="Spring S."/>
            <person name="Schroeder M."/>
            <person name="Kopitz M."/>
            <person name="Brambilla E."/>
            <person name="Klenk H.-P."/>
            <person name="Eisen J.A."/>
        </authorList>
    </citation>
    <scope>NUCLEOTIDE SEQUENCE</scope>
    <source>
        <strain evidence="2">DSM 3403</strain>
    </source>
</reference>
<dbReference type="RefSeq" id="WP_014682457.1">
    <property type="nucleotide sequence ID" value="NC_017770.1"/>
</dbReference>
<dbReference type="Proteomes" id="UP000007590">
    <property type="component" value="Chromosome"/>
</dbReference>
<keyword evidence="1" id="KW-0732">Signal</keyword>
<dbReference type="eggNOG" id="COG3209">
    <property type="taxonomic scope" value="Bacteria"/>
</dbReference>
<feature type="chain" id="PRO_5003614242" description="RHS repeat protein" evidence="1">
    <location>
        <begin position="26"/>
        <end position="335"/>
    </location>
</feature>